<dbReference type="Pfam" id="PF07687">
    <property type="entry name" value="M20_dimer"/>
    <property type="match status" value="1"/>
</dbReference>
<evidence type="ECO:0000313" key="5">
    <source>
        <dbReference type="Proteomes" id="UP001597301"/>
    </source>
</evidence>
<dbReference type="Gene3D" id="3.40.630.10">
    <property type="entry name" value="Zn peptidases"/>
    <property type="match status" value="1"/>
</dbReference>
<dbReference type="NCBIfam" id="TIGR01879">
    <property type="entry name" value="hydantase"/>
    <property type="match status" value="1"/>
</dbReference>
<evidence type="ECO:0000256" key="1">
    <source>
        <dbReference type="ARBA" id="ARBA00006153"/>
    </source>
</evidence>
<accession>A0ABW4KHZ1</accession>
<dbReference type="InterPro" id="IPR010158">
    <property type="entry name" value="Amidase_Cbmase"/>
</dbReference>
<dbReference type="PANTHER" id="PTHR32494">
    <property type="entry name" value="ALLANTOATE DEIMINASE-RELATED"/>
    <property type="match status" value="1"/>
</dbReference>
<dbReference type="NCBIfam" id="NF006771">
    <property type="entry name" value="PRK09290.1-5"/>
    <property type="match status" value="1"/>
</dbReference>
<dbReference type="SUPFAM" id="SSF55031">
    <property type="entry name" value="Bacterial exopeptidase dimerisation domain"/>
    <property type="match status" value="1"/>
</dbReference>
<dbReference type="PANTHER" id="PTHR32494:SF5">
    <property type="entry name" value="ALLANTOATE AMIDOHYDROLASE"/>
    <property type="match status" value="1"/>
</dbReference>
<dbReference type="Proteomes" id="UP001597301">
    <property type="component" value="Unassembled WGS sequence"/>
</dbReference>
<protein>
    <submittedName>
        <fullName evidence="4">Zn-dependent hydrolase</fullName>
    </submittedName>
</protein>
<gene>
    <name evidence="4" type="ORF">ACFSCZ_09775</name>
</gene>
<reference evidence="5" key="1">
    <citation type="journal article" date="2019" name="Int. J. Syst. Evol. Microbiol.">
        <title>The Global Catalogue of Microorganisms (GCM) 10K type strain sequencing project: providing services to taxonomists for standard genome sequencing and annotation.</title>
        <authorList>
            <consortium name="The Broad Institute Genomics Platform"/>
            <consortium name="The Broad Institute Genome Sequencing Center for Infectious Disease"/>
            <person name="Wu L."/>
            <person name="Ma J."/>
        </authorList>
    </citation>
    <scope>NUCLEOTIDE SEQUENCE [LARGE SCALE GENOMIC DNA]</scope>
    <source>
        <strain evidence="5">CGMCC 1.12295</strain>
    </source>
</reference>
<sequence length="410" mass="44895">MPDIHVQTGIKLERLKNRMKTMAQIGATDKGGVSRLALTEEDRKARKLFIQWMQELGLTTRVDDLGNIYGRLEGIDPKASPVLTGSHLDSVPKGGKFDGTLGVLAALEAVETIKEKGIKPLRSIEIVSFTNEEGARFTPQMLGSGVIAGKFTKDYVYGRKDAEGLLFKEELERIGFMGCPENRITCANSFVELHIEQGPILEAEEKSIGVVEGIAGFYWLKLKVSGQSDHSGSTPMNMRKDSLVAASSIITDIYQWASERKDGLVATVGQIQAFPGIINAIPGETVFTLDIRHADPEKLEEAVSEATSIIQQSSADVTITEIGSNPPVRFSKEVTSLIEESCKDANVSYRKIISGAGHDAMYMNNITETAMIFVPSTNGKSHCEEEHTAYPDIEKGANVLYLTLWKLANR</sequence>
<proteinExistence type="inferred from homology"/>
<dbReference type="InterPro" id="IPR011650">
    <property type="entry name" value="Peptidase_M20_dimer"/>
</dbReference>
<keyword evidence="2 4" id="KW-0378">Hydrolase</keyword>
<feature type="domain" description="Peptidase M20 dimerisation" evidence="3">
    <location>
        <begin position="216"/>
        <end position="313"/>
    </location>
</feature>
<dbReference type="PIRSF" id="PIRSF001235">
    <property type="entry name" value="Amidase_carbamoylase"/>
    <property type="match status" value="1"/>
</dbReference>
<dbReference type="RefSeq" id="WP_380773744.1">
    <property type="nucleotide sequence ID" value="NZ_JBHUEO010000025.1"/>
</dbReference>
<dbReference type="InterPro" id="IPR036264">
    <property type="entry name" value="Bact_exopeptidase_dim_dom"/>
</dbReference>
<dbReference type="Gene3D" id="3.30.70.360">
    <property type="match status" value="1"/>
</dbReference>
<dbReference type="EMBL" id="JBHUEO010000025">
    <property type="protein sequence ID" value="MFD1707019.1"/>
    <property type="molecule type" value="Genomic_DNA"/>
</dbReference>
<comment type="similarity">
    <text evidence="1">Belongs to the peptidase M20 family.</text>
</comment>
<evidence type="ECO:0000313" key="4">
    <source>
        <dbReference type="EMBL" id="MFD1707019.1"/>
    </source>
</evidence>
<comment type="caution">
    <text evidence="4">The sequence shown here is derived from an EMBL/GenBank/DDBJ whole genome shotgun (WGS) entry which is preliminary data.</text>
</comment>
<evidence type="ECO:0000259" key="3">
    <source>
        <dbReference type="Pfam" id="PF07687"/>
    </source>
</evidence>
<dbReference type="GO" id="GO:0016787">
    <property type="term" value="F:hydrolase activity"/>
    <property type="evidence" value="ECO:0007669"/>
    <property type="project" value="UniProtKB-KW"/>
</dbReference>
<dbReference type="Pfam" id="PF01546">
    <property type="entry name" value="Peptidase_M20"/>
    <property type="match status" value="1"/>
</dbReference>
<dbReference type="SUPFAM" id="SSF53187">
    <property type="entry name" value="Zn-dependent exopeptidases"/>
    <property type="match status" value="1"/>
</dbReference>
<dbReference type="CDD" id="cd03884">
    <property type="entry name" value="M20_bAS"/>
    <property type="match status" value="1"/>
</dbReference>
<organism evidence="4 5">
    <name type="scientific">Siminovitchia sediminis</name>
    <dbReference type="NCBI Taxonomy" id="1274353"/>
    <lineage>
        <taxon>Bacteria</taxon>
        <taxon>Bacillati</taxon>
        <taxon>Bacillota</taxon>
        <taxon>Bacilli</taxon>
        <taxon>Bacillales</taxon>
        <taxon>Bacillaceae</taxon>
        <taxon>Siminovitchia</taxon>
    </lineage>
</organism>
<dbReference type="InterPro" id="IPR002933">
    <property type="entry name" value="Peptidase_M20"/>
</dbReference>
<name>A0ABW4KHZ1_9BACI</name>
<keyword evidence="5" id="KW-1185">Reference proteome</keyword>
<evidence type="ECO:0000256" key="2">
    <source>
        <dbReference type="ARBA" id="ARBA00022801"/>
    </source>
</evidence>